<dbReference type="GO" id="GO:0005737">
    <property type="term" value="C:cytoplasm"/>
    <property type="evidence" value="ECO:0007669"/>
    <property type="project" value="TreeGrafter"/>
</dbReference>
<keyword evidence="4" id="KW-1185">Reference proteome</keyword>
<dbReference type="PANTHER" id="PTHR10104">
    <property type="entry name" value="STATHMIN"/>
    <property type="match status" value="1"/>
</dbReference>
<feature type="coiled-coil region" evidence="2">
    <location>
        <begin position="76"/>
        <end position="121"/>
    </location>
</feature>
<protein>
    <recommendedName>
        <fullName evidence="1">Stathmin</fullName>
    </recommendedName>
</protein>
<dbReference type="InterPro" id="IPR036002">
    <property type="entry name" value="Stathmin_sf"/>
</dbReference>
<dbReference type="PANTHER" id="PTHR10104:SF1">
    <property type="entry name" value="STATHMIN, ISOFORM D"/>
    <property type="match status" value="1"/>
</dbReference>
<comment type="caution">
    <text evidence="3">The sequence shown here is derived from an EMBL/GenBank/DDBJ whole genome shotgun (WGS) entry which is preliminary data.</text>
</comment>
<reference evidence="3" key="1">
    <citation type="journal article" date="2023" name="Mol. Biol. Evol.">
        <title>Third-Generation Sequencing Reveals the Adaptive Role of the Epigenome in Three Deep-Sea Polychaetes.</title>
        <authorList>
            <person name="Perez M."/>
            <person name="Aroh O."/>
            <person name="Sun Y."/>
            <person name="Lan Y."/>
            <person name="Juniper S.K."/>
            <person name="Young C.R."/>
            <person name="Angers B."/>
            <person name="Qian P.Y."/>
        </authorList>
    </citation>
    <scope>NUCLEOTIDE SEQUENCE</scope>
    <source>
        <strain evidence="3">P08H-3</strain>
    </source>
</reference>
<keyword evidence="2" id="KW-0175">Coiled coil</keyword>
<proteinExistence type="inferred from homology"/>
<dbReference type="PRINTS" id="PR00345">
    <property type="entry name" value="STATHMIN"/>
</dbReference>
<gene>
    <name evidence="3" type="ORF">LSH36_457g02041</name>
</gene>
<dbReference type="GO" id="GO:0031175">
    <property type="term" value="P:neuron projection development"/>
    <property type="evidence" value="ECO:0007669"/>
    <property type="project" value="TreeGrafter"/>
</dbReference>
<dbReference type="GO" id="GO:0015631">
    <property type="term" value="F:tubulin binding"/>
    <property type="evidence" value="ECO:0007669"/>
    <property type="project" value="TreeGrafter"/>
</dbReference>
<dbReference type="GO" id="GO:0031110">
    <property type="term" value="P:regulation of microtubule polymerization or depolymerization"/>
    <property type="evidence" value="ECO:0007669"/>
    <property type="project" value="InterPro"/>
</dbReference>
<comment type="similarity">
    <text evidence="1">Belongs to the stathmin family.</text>
</comment>
<evidence type="ECO:0000256" key="2">
    <source>
        <dbReference type="SAM" id="Coils"/>
    </source>
</evidence>
<dbReference type="Pfam" id="PF00836">
    <property type="entry name" value="Stathmin"/>
    <property type="match status" value="1"/>
</dbReference>
<dbReference type="InterPro" id="IPR000956">
    <property type="entry name" value="Stathmin_fam"/>
</dbReference>
<evidence type="ECO:0000313" key="3">
    <source>
        <dbReference type="EMBL" id="KAK2149283.1"/>
    </source>
</evidence>
<dbReference type="Gene3D" id="6.10.280.30">
    <property type="match status" value="2"/>
</dbReference>
<sequence>MAQVCKWLGFYLCMKDTPKTDTIYPDCQAFDAVIVWREARREKSGGLAYEVILKPASIESPARPPSPPKTERPLSQEDIEKKLAEADERRQQQELTKLESAKKVKERTIAANQRIDELNRSFSKETEKKLTEKLESMELKKSLQMQALQERLKEHRIDQKLEVAQENREKQVKVIQERIKEHSKHVQEIRAMKAKGDATE</sequence>
<dbReference type="GO" id="GO:0007019">
    <property type="term" value="P:microtubule depolymerization"/>
    <property type="evidence" value="ECO:0007669"/>
    <property type="project" value="TreeGrafter"/>
</dbReference>
<dbReference type="EMBL" id="JAODUP010000457">
    <property type="protein sequence ID" value="KAK2149283.1"/>
    <property type="molecule type" value="Genomic_DNA"/>
</dbReference>
<dbReference type="SUPFAM" id="SSF101494">
    <property type="entry name" value="Stathmin"/>
    <property type="match status" value="1"/>
</dbReference>
<dbReference type="PROSITE" id="PS51663">
    <property type="entry name" value="STATHMIN_3"/>
    <property type="match status" value="1"/>
</dbReference>
<dbReference type="Proteomes" id="UP001208570">
    <property type="component" value="Unassembled WGS sequence"/>
</dbReference>
<organism evidence="3 4">
    <name type="scientific">Paralvinella palmiformis</name>
    <dbReference type="NCBI Taxonomy" id="53620"/>
    <lineage>
        <taxon>Eukaryota</taxon>
        <taxon>Metazoa</taxon>
        <taxon>Spiralia</taxon>
        <taxon>Lophotrochozoa</taxon>
        <taxon>Annelida</taxon>
        <taxon>Polychaeta</taxon>
        <taxon>Sedentaria</taxon>
        <taxon>Canalipalpata</taxon>
        <taxon>Terebellida</taxon>
        <taxon>Terebelliformia</taxon>
        <taxon>Alvinellidae</taxon>
        <taxon>Paralvinella</taxon>
    </lineage>
</organism>
<dbReference type="GO" id="GO:0043005">
    <property type="term" value="C:neuron projection"/>
    <property type="evidence" value="ECO:0007669"/>
    <property type="project" value="TreeGrafter"/>
</dbReference>
<evidence type="ECO:0000256" key="1">
    <source>
        <dbReference type="RuleBase" id="RU004388"/>
    </source>
</evidence>
<name>A0AAD9JA25_9ANNE</name>
<dbReference type="AlphaFoldDB" id="A0AAD9JA25"/>
<accession>A0AAD9JA25</accession>
<evidence type="ECO:0000313" key="4">
    <source>
        <dbReference type="Proteomes" id="UP001208570"/>
    </source>
</evidence>